<proteinExistence type="predicted"/>
<dbReference type="AlphaFoldDB" id="A0AAV7G2P7"/>
<sequence>MREDHSRCHRLSHVPRLRTLVPALLRKPSAYDRTCENRVRLNNNPSKLTRSHPPTISHLLPYSRRHRHPDRHLRRRSFVLAKHSNHHRNPPPPAAFQPHRSSRKYHRR</sequence>
<name>A0AAV7G2P7_DENCH</name>
<gene>
    <name evidence="2" type="ORF">IEQ34_020409</name>
</gene>
<organism evidence="2 3">
    <name type="scientific">Dendrobium chrysotoxum</name>
    <name type="common">Orchid</name>
    <dbReference type="NCBI Taxonomy" id="161865"/>
    <lineage>
        <taxon>Eukaryota</taxon>
        <taxon>Viridiplantae</taxon>
        <taxon>Streptophyta</taxon>
        <taxon>Embryophyta</taxon>
        <taxon>Tracheophyta</taxon>
        <taxon>Spermatophyta</taxon>
        <taxon>Magnoliopsida</taxon>
        <taxon>Liliopsida</taxon>
        <taxon>Asparagales</taxon>
        <taxon>Orchidaceae</taxon>
        <taxon>Epidendroideae</taxon>
        <taxon>Malaxideae</taxon>
        <taxon>Dendrobiinae</taxon>
        <taxon>Dendrobium</taxon>
    </lineage>
</organism>
<keyword evidence="3" id="KW-1185">Reference proteome</keyword>
<dbReference type="EMBL" id="JAGFBR010000018">
    <property type="protein sequence ID" value="KAH0449717.1"/>
    <property type="molecule type" value="Genomic_DNA"/>
</dbReference>
<feature type="region of interest" description="Disordered" evidence="1">
    <location>
        <begin position="36"/>
        <end position="108"/>
    </location>
</feature>
<evidence type="ECO:0000256" key="1">
    <source>
        <dbReference type="SAM" id="MobiDB-lite"/>
    </source>
</evidence>
<evidence type="ECO:0000313" key="2">
    <source>
        <dbReference type="EMBL" id="KAH0449717.1"/>
    </source>
</evidence>
<feature type="compositionally biased region" description="Polar residues" evidence="1">
    <location>
        <begin position="40"/>
        <end position="54"/>
    </location>
</feature>
<feature type="compositionally biased region" description="Basic residues" evidence="1">
    <location>
        <begin position="63"/>
        <end position="89"/>
    </location>
</feature>
<comment type="caution">
    <text evidence="2">The sequence shown here is derived from an EMBL/GenBank/DDBJ whole genome shotgun (WGS) entry which is preliminary data.</text>
</comment>
<dbReference type="Proteomes" id="UP000775213">
    <property type="component" value="Unassembled WGS sequence"/>
</dbReference>
<accession>A0AAV7G2P7</accession>
<reference evidence="2 3" key="1">
    <citation type="journal article" date="2021" name="Hortic Res">
        <title>Chromosome-scale assembly of the Dendrobium chrysotoxum genome enhances the understanding of orchid evolution.</title>
        <authorList>
            <person name="Zhang Y."/>
            <person name="Zhang G.Q."/>
            <person name="Zhang D."/>
            <person name="Liu X.D."/>
            <person name="Xu X.Y."/>
            <person name="Sun W.H."/>
            <person name="Yu X."/>
            <person name="Zhu X."/>
            <person name="Wang Z.W."/>
            <person name="Zhao X."/>
            <person name="Zhong W.Y."/>
            <person name="Chen H."/>
            <person name="Yin W.L."/>
            <person name="Huang T."/>
            <person name="Niu S.C."/>
            <person name="Liu Z.J."/>
        </authorList>
    </citation>
    <scope>NUCLEOTIDE SEQUENCE [LARGE SCALE GENOMIC DNA]</scope>
    <source>
        <strain evidence="2">Lindl</strain>
    </source>
</reference>
<evidence type="ECO:0000313" key="3">
    <source>
        <dbReference type="Proteomes" id="UP000775213"/>
    </source>
</evidence>
<protein>
    <submittedName>
        <fullName evidence="2">Uncharacterized protein</fullName>
    </submittedName>
</protein>